<dbReference type="PANTHER" id="PTHR38111">
    <property type="entry name" value="ZN(2)-C6 FUNGAL-TYPE DOMAIN-CONTAINING PROTEIN-RELATED"/>
    <property type="match status" value="1"/>
</dbReference>
<protein>
    <submittedName>
        <fullName evidence="2">Uncharacterized protein</fullName>
    </submittedName>
</protein>
<dbReference type="OrthoDB" id="3525185at2759"/>
<dbReference type="AlphaFoldDB" id="A0A0M8N8F6"/>
<dbReference type="PANTHER" id="PTHR38111:SF11">
    <property type="entry name" value="TRANSCRIPTION FACTOR DOMAIN-CONTAINING PROTEIN-RELATED"/>
    <property type="match status" value="1"/>
</dbReference>
<name>A0A0M8N8F6_ESCWE</name>
<dbReference type="Pfam" id="PF11951">
    <property type="entry name" value="Fungal_trans_2"/>
    <property type="match status" value="1"/>
</dbReference>
<keyword evidence="3" id="KW-1185">Reference proteome</keyword>
<proteinExistence type="predicted"/>
<reference evidence="2 3" key="1">
    <citation type="submission" date="2015-07" db="EMBL/GenBank/DDBJ databases">
        <title>The genome of the fungus Escovopsis weberi, a specialized disease agent of ant agriculture.</title>
        <authorList>
            <person name="de Man T.J."/>
            <person name="Stajich J.E."/>
            <person name="Kubicek C.P."/>
            <person name="Chenthamara K."/>
            <person name="Atanasova L."/>
            <person name="Druzhinina I.S."/>
            <person name="Birnbaum S."/>
            <person name="Barribeau S.M."/>
            <person name="Teiling C."/>
            <person name="Suen G."/>
            <person name="Currie C."/>
            <person name="Gerardo N.M."/>
        </authorList>
    </citation>
    <scope>NUCLEOTIDE SEQUENCE [LARGE SCALE GENOMIC DNA]</scope>
</reference>
<dbReference type="Proteomes" id="UP000053831">
    <property type="component" value="Unassembled WGS sequence"/>
</dbReference>
<gene>
    <name evidence="2" type="ORF">ESCO_003349</name>
</gene>
<accession>A0A0M8N8F6</accession>
<evidence type="ECO:0000256" key="1">
    <source>
        <dbReference type="ARBA" id="ARBA00023242"/>
    </source>
</evidence>
<comment type="caution">
    <text evidence="2">The sequence shown here is derived from an EMBL/GenBank/DDBJ whole genome shotgun (WGS) entry which is preliminary data.</text>
</comment>
<dbReference type="InterPro" id="IPR053178">
    <property type="entry name" value="Osmoadaptation_assoc"/>
</dbReference>
<evidence type="ECO:0000313" key="2">
    <source>
        <dbReference type="EMBL" id="KOS22874.1"/>
    </source>
</evidence>
<keyword evidence="1" id="KW-0539">Nucleus</keyword>
<sequence>MLPECQRCLSLDLRCPGPRTGVLFVHTVPDRRQQLTTKTKQHISTSQDSAVAICRDRQACAHDSLATHLSKLPGPQPSRGGAFDQLFVTHFIESFGVVKPASGLRVPTISWVDDLPSFFTSALPPAVKHSIRAASMISYGTLSRDANIQNQAHHWYMTALRDLQRFLSRDGVSVTEGMICAAVMLIHFETWAGTRPKAWLFHVKGAAKMIEAMGPASCREGFMHRLFSHMRLQVFIQSLSENSLHAFASHEWMTKPYEIHPGMLFDHVVDLCFYVQRCLVAAQRLVASPGPERNRDLEMMLRMLIQDAESQSRFWASTYMPGMLAPAGEHGTGEKRDNGTLELVPGKVFRNFPTAVLLSLYNAANLMNIRLLALVGDDDGSPRSHPQLMPSVGSPKYVERMRQHAQSILSAMEFINAKPSGPGPNRGTIMMSLQLKVLSLWSPFLDQRSAAAALLHGEKVQSGGFASMAAETEDYFADLARSILRDFPLE</sequence>
<dbReference type="STRING" id="150374.A0A0M8N8F6"/>
<organism evidence="2 3">
    <name type="scientific">Escovopsis weberi</name>
    <dbReference type="NCBI Taxonomy" id="150374"/>
    <lineage>
        <taxon>Eukaryota</taxon>
        <taxon>Fungi</taxon>
        <taxon>Dikarya</taxon>
        <taxon>Ascomycota</taxon>
        <taxon>Pezizomycotina</taxon>
        <taxon>Sordariomycetes</taxon>
        <taxon>Hypocreomycetidae</taxon>
        <taxon>Hypocreales</taxon>
        <taxon>Hypocreaceae</taxon>
        <taxon>Escovopsis</taxon>
    </lineage>
</organism>
<dbReference type="InterPro" id="IPR021858">
    <property type="entry name" value="Fun_TF"/>
</dbReference>
<evidence type="ECO:0000313" key="3">
    <source>
        <dbReference type="Proteomes" id="UP000053831"/>
    </source>
</evidence>
<dbReference type="EMBL" id="LGSR01000002">
    <property type="protein sequence ID" value="KOS22874.1"/>
    <property type="molecule type" value="Genomic_DNA"/>
</dbReference>